<keyword evidence="3" id="KW-1185">Reference proteome</keyword>
<dbReference type="SUPFAM" id="SSF53474">
    <property type="entry name" value="alpha/beta-Hydrolases"/>
    <property type="match status" value="1"/>
</dbReference>
<dbReference type="PANTHER" id="PTHR11614">
    <property type="entry name" value="PHOSPHOLIPASE-RELATED"/>
    <property type="match status" value="1"/>
</dbReference>
<dbReference type="KEGG" id="mpaf:R5R33_03385"/>
<accession>A0AAU0MZT6</accession>
<reference evidence="2 3" key="1">
    <citation type="submission" date="2023-10" db="EMBL/GenBank/DDBJ databases">
        <title>Description of Microbulbifer bruguierae sp. nov., isolated from the sediments of mangrove plant Bruguiera sexangula and comparative genomic analyses of the genus Microbulbifer.</title>
        <authorList>
            <person name="Long M."/>
        </authorList>
    </citation>
    <scope>NUCLEOTIDE SEQUENCE [LARGE SCALE GENOMIC DNA]</scope>
    <source>
        <strain evidence="2 3">SPO729</strain>
    </source>
</reference>
<dbReference type="Pfam" id="PF12146">
    <property type="entry name" value="Hydrolase_4"/>
    <property type="match status" value="1"/>
</dbReference>
<name>A0AAU0MZT6_9GAMM</name>
<proteinExistence type="predicted"/>
<keyword evidence="2" id="KW-0378">Hydrolase</keyword>
<dbReference type="InterPro" id="IPR029058">
    <property type="entry name" value="AB_hydrolase_fold"/>
</dbReference>
<feature type="domain" description="Serine aminopeptidase S33" evidence="1">
    <location>
        <begin position="20"/>
        <end position="256"/>
    </location>
</feature>
<dbReference type="RefSeq" id="WP_318954644.1">
    <property type="nucleotide sequence ID" value="NZ_CP137555.1"/>
</dbReference>
<dbReference type="Proteomes" id="UP001302477">
    <property type="component" value="Chromosome"/>
</dbReference>
<dbReference type="InterPro" id="IPR022742">
    <property type="entry name" value="Hydrolase_4"/>
</dbReference>
<dbReference type="EMBL" id="CP137555">
    <property type="protein sequence ID" value="WOX06186.1"/>
    <property type="molecule type" value="Genomic_DNA"/>
</dbReference>
<dbReference type="AlphaFoldDB" id="A0AAU0MZT6"/>
<evidence type="ECO:0000313" key="2">
    <source>
        <dbReference type="EMBL" id="WOX06186.1"/>
    </source>
</evidence>
<evidence type="ECO:0000259" key="1">
    <source>
        <dbReference type="Pfam" id="PF12146"/>
    </source>
</evidence>
<protein>
    <submittedName>
        <fullName evidence="2">Alpha/beta hydrolase</fullName>
    </submittedName>
</protein>
<dbReference type="GO" id="GO:0016787">
    <property type="term" value="F:hydrolase activity"/>
    <property type="evidence" value="ECO:0007669"/>
    <property type="project" value="UniProtKB-KW"/>
</dbReference>
<gene>
    <name evidence="2" type="ORF">R5R33_03385</name>
</gene>
<sequence length="286" mass="31877">MYFESRGLRLHYRRWWVENALGVVVVSHGLGEHSGRYRRFASALNASGYSVYALDHYGHGQSPGRRGDIGDFADYSRDLCQFIRLVRHENAGLSLHLLGHSMGGVIACASIATSEENCPVDSLVLSAPAFVGAKEPAGLELRLLRLLGKVCPGVPLSNRLQAQWISRDSEVVDAYRKDDLVHSRITPRWYTGYRQMREQLLAQPEAIEIPCLLLVPEGDRLVDSAASYRWFDGLRGDVHRLCSFPGAYHEIFNEPEDGAKALDLLVGHLNALSRRESPALRDLASL</sequence>
<organism evidence="2 3">
    <name type="scientific">Microbulbifer pacificus</name>
    <dbReference type="NCBI Taxonomy" id="407164"/>
    <lineage>
        <taxon>Bacteria</taxon>
        <taxon>Pseudomonadati</taxon>
        <taxon>Pseudomonadota</taxon>
        <taxon>Gammaproteobacteria</taxon>
        <taxon>Cellvibrionales</taxon>
        <taxon>Microbulbiferaceae</taxon>
        <taxon>Microbulbifer</taxon>
    </lineage>
</organism>
<dbReference type="Gene3D" id="3.40.50.1820">
    <property type="entry name" value="alpha/beta hydrolase"/>
    <property type="match status" value="1"/>
</dbReference>
<evidence type="ECO:0000313" key="3">
    <source>
        <dbReference type="Proteomes" id="UP001302477"/>
    </source>
</evidence>
<dbReference type="InterPro" id="IPR051044">
    <property type="entry name" value="MAG_DAG_Lipase"/>
</dbReference>